<feature type="transmembrane region" description="Helical" evidence="7">
    <location>
        <begin position="228"/>
        <end position="248"/>
    </location>
</feature>
<accession>A0ABT3KXM1</accession>
<organism evidence="9 10">
    <name type="scientific">Verminephrobacter aporrectodeae subsp. tuberculatae</name>
    <dbReference type="NCBI Taxonomy" id="1110392"/>
    <lineage>
        <taxon>Bacteria</taxon>
        <taxon>Pseudomonadati</taxon>
        <taxon>Pseudomonadota</taxon>
        <taxon>Betaproteobacteria</taxon>
        <taxon>Burkholderiales</taxon>
        <taxon>Comamonadaceae</taxon>
        <taxon>Verminephrobacter</taxon>
    </lineage>
</organism>
<dbReference type="PANTHER" id="PTHR30193">
    <property type="entry name" value="ABC TRANSPORTER PERMEASE PROTEIN"/>
    <property type="match status" value="1"/>
</dbReference>
<dbReference type="SUPFAM" id="SSF161098">
    <property type="entry name" value="MetI-like"/>
    <property type="match status" value="1"/>
</dbReference>
<evidence type="ECO:0000313" key="10">
    <source>
        <dbReference type="Proteomes" id="UP001208935"/>
    </source>
</evidence>
<evidence type="ECO:0000256" key="1">
    <source>
        <dbReference type="ARBA" id="ARBA00004651"/>
    </source>
</evidence>
<gene>
    <name evidence="9" type="ORF">D5039_18645</name>
</gene>
<reference evidence="10" key="1">
    <citation type="submission" date="2023-07" db="EMBL/GenBank/DDBJ databases">
        <title>Verminephrobacter genomes.</title>
        <authorList>
            <person name="Lund M.B."/>
        </authorList>
    </citation>
    <scope>NUCLEOTIDE SEQUENCE [LARGE SCALE GENOMIC DNA]</scope>
    <source>
        <strain evidence="10">AtM5-05</strain>
    </source>
</reference>
<dbReference type="InterPro" id="IPR051393">
    <property type="entry name" value="ABC_transporter_permease"/>
</dbReference>
<keyword evidence="6 7" id="KW-0472">Membrane</keyword>
<keyword evidence="4 7" id="KW-0812">Transmembrane</keyword>
<feature type="transmembrane region" description="Helical" evidence="7">
    <location>
        <begin position="29"/>
        <end position="51"/>
    </location>
</feature>
<evidence type="ECO:0000256" key="4">
    <source>
        <dbReference type="ARBA" id="ARBA00022692"/>
    </source>
</evidence>
<comment type="caution">
    <text evidence="9">The sequence shown here is derived from an EMBL/GenBank/DDBJ whole genome shotgun (WGS) entry which is preliminary data.</text>
</comment>
<evidence type="ECO:0000256" key="3">
    <source>
        <dbReference type="ARBA" id="ARBA00022475"/>
    </source>
</evidence>
<comment type="similarity">
    <text evidence="7">Belongs to the binding-protein-dependent transport system permease family.</text>
</comment>
<sequence>MSATALSAAAAAAASTRHRSPGARAGAHWSNALFIAPFLVVYGLLLVVPLAKGLWISLQEVDMLSHSAEFVGLRNYHELWADAIFRTAVRNTFAFVLMSTPVFVALGLALALALNRPGRAAATLRAIFFGSSVLSVTIVTLVWKLVLMPHQGLLANMTHALGLPSVSLLTSETWALPMIVVVTVWWIIGLPMMLFLAALQQIPHEVYEAAALDSASRWRTLRHVTLPAIRRTVALVAIVEVILQFQMFGQAHLMTQGGPNDSSRPIVQFIYEAGFQHWTLGYAAAASQVLFAIMLIAMAAQVWARHKEAQ</sequence>
<evidence type="ECO:0000256" key="7">
    <source>
        <dbReference type="RuleBase" id="RU363032"/>
    </source>
</evidence>
<dbReference type="Gene3D" id="1.10.3720.10">
    <property type="entry name" value="MetI-like"/>
    <property type="match status" value="1"/>
</dbReference>
<dbReference type="CDD" id="cd06261">
    <property type="entry name" value="TM_PBP2"/>
    <property type="match status" value="1"/>
</dbReference>
<dbReference type="InterPro" id="IPR000515">
    <property type="entry name" value="MetI-like"/>
</dbReference>
<keyword evidence="10" id="KW-1185">Reference proteome</keyword>
<evidence type="ECO:0000256" key="2">
    <source>
        <dbReference type="ARBA" id="ARBA00022448"/>
    </source>
</evidence>
<feature type="transmembrane region" description="Helical" evidence="7">
    <location>
        <begin position="280"/>
        <end position="304"/>
    </location>
</feature>
<feature type="transmembrane region" description="Helical" evidence="7">
    <location>
        <begin position="93"/>
        <end position="114"/>
    </location>
</feature>
<dbReference type="Proteomes" id="UP001208935">
    <property type="component" value="Unassembled WGS sequence"/>
</dbReference>
<feature type="domain" description="ABC transmembrane type-1" evidence="8">
    <location>
        <begin position="89"/>
        <end position="301"/>
    </location>
</feature>
<dbReference type="RefSeq" id="WP_265259533.1">
    <property type="nucleotide sequence ID" value="NZ_QZCV01000005.1"/>
</dbReference>
<dbReference type="PROSITE" id="PS50928">
    <property type="entry name" value="ABC_TM1"/>
    <property type="match status" value="1"/>
</dbReference>
<dbReference type="EMBL" id="QZCW01000003">
    <property type="protein sequence ID" value="MCW5323084.1"/>
    <property type="molecule type" value="Genomic_DNA"/>
</dbReference>
<dbReference type="PANTHER" id="PTHR30193:SF41">
    <property type="entry name" value="DIACETYLCHITOBIOSE UPTAKE SYSTEM PERMEASE PROTEIN NGCF"/>
    <property type="match status" value="1"/>
</dbReference>
<proteinExistence type="inferred from homology"/>
<feature type="transmembrane region" description="Helical" evidence="7">
    <location>
        <begin position="176"/>
        <end position="199"/>
    </location>
</feature>
<evidence type="ECO:0000256" key="5">
    <source>
        <dbReference type="ARBA" id="ARBA00022989"/>
    </source>
</evidence>
<name>A0ABT3KXM1_9BURK</name>
<keyword evidence="5 7" id="KW-1133">Transmembrane helix</keyword>
<keyword evidence="2 7" id="KW-0813">Transport</keyword>
<dbReference type="InterPro" id="IPR035906">
    <property type="entry name" value="MetI-like_sf"/>
</dbReference>
<feature type="transmembrane region" description="Helical" evidence="7">
    <location>
        <begin position="126"/>
        <end position="146"/>
    </location>
</feature>
<dbReference type="Pfam" id="PF00528">
    <property type="entry name" value="BPD_transp_1"/>
    <property type="match status" value="1"/>
</dbReference>
<comment type="subcellular location">
    <subcellularLocation>
        <location evidence="1 7">Cell membrane</location>
        <topology evidence="1 7">Multi-pass membrane protein</topology>
    </subcellularLocation>
</comment>
<evidence type="ECO:0000259" key="8">
    <source>
        <dbReference type="PROSITE" id="PS50928"/>
    </source>
</evidence>
<protein>
    <submittedName>
        <fullName evidence="9">Sugar ABC transporter permease</fullName>
    </submittedName>
</protein>
<evidence type="ECO:0000313" key="9">
    <source>
        <dbReference type="EMBL" id="MCW5323084.1"/>
    </source>
</evidence>
<keyword evidence="3" id="KW-1003">Cell membrane</keyword>
<evidence type="ECO:0000256" key="6">
    <source>
        <dbReference type="ARBA" id="ARBA00023136"/>
    </source>
</evidence>